<evidence type="ECO:0000256" key="1">
    <source>
        <dbReference type="ARBA" id="ARBA00004370"/>
    </source>
</evidence>
<evidence type="ECO:0000256" key="8">
    <source>
        <dbReference type="ARBA" id="ARBA00023098"/>
    </source>
</evidence>
<dbReference type="GO" id="GO:0005783">
    <property type="term" value="C:endoplasmic reticulum"/>
    <property type="evidence" value="ECO:0007669"/>
    <property type="project" value="TreeGrafter"/>
</dbReference>
<proteinExistence type="inferred from homology"/>
<keyword evidence="10" id="KW-0594">Phospholipid biosynthesis</keyword>
<dbReference type="Proteomes" id="UP000046393">
    <property type="component" value="Unplaced"/>
</dbReference>
<dbReference type="AlphaFoldDB" id="A0A0N5AXZ4"/>
<dbReference type="GO" id="GO:0016020">
    <property type="term" value="C:membrane"/>
    <property type="evidence" value="ECO:0007669"/>
    <property type="project" value="UniProtKB-SubCell"/>
</dbReference>
<evidence type="ECO:0000256" key="9">
    <source>
        <dbReference type="ARBA" id="ARBA00023136"/>
    </source>
</evidence>
<evidence type="ECO:0000256" key="13">
    <source>
        <dbReference type="ARBA" id="ARBA00025707"/>
    </source>
</evidence>
<keyword evidence="4" id="KW-0444">Lipid biosynthesis</keyword>
<comment type="subcellular location">
    <subcellularLocation>
        <location evidence="1">Membrane</location>
    </subcellularLocation>
</comment>
<dbReference type="SUPFAM" id="SSF69593">
    <property type="entry name" value="Glycerol-3-phosphate (1)-acyltransferase"/>
    <property type="match status" value="1"/>
</dbReference>
<keyword evidence="12" id="KW-0012">Acyltransferase</keyword>
<dbReference type="Pfam" id="PF01553">
    <property type="entry name" value="Acyltransferase"/>
    <property type="match status" value="1"/>
</dbReference>
<evidence type="ECO:0000256" key="5">
    <source>
        <dbReference type="ARBA" id="ARBA00022679"/>
    </source>
</evidence>
<evidence type="ECO:0000313" key="16">
    <source>
        <dbReference type="Proteomes" id="UP000046393"/>
    </source>
</evidence>
<sequence length="370" mass="42429">MLKGDFMLLIFGFDKGGVESIIDDQVTSRFKAEQLSSWNLLTRTSARFHHINRTLTFLWLTGFLIRYLILLPLRALLFLVGFTVLIIITHISERIPNPSLKKRISRAAMPICMRIICRAFSTVITFHNRENIAKHGGICVANHTSPIDVMILSCDNNYAMVGQRQNGILGFLERTVSKTGDHIWFERSEAGERKKVVDKLREHVDASKSPIIIFPEGTCINNTSVMMFKKGAFEVCGVVYPIAMKYDPRFGDPFWNSSEQSYGQYLFQMMTSWAIICDVWYLPPMHRLVKILFLEGCIQPFMLLQENETSVEFAYRTKTAIARRGGLVELEWDGGLKRARVFEAFLLLFSCCSCSLHFLYLQDELCCTIE</sequence>
<keyword evidence="5" id="KW-0808">Transferase</keyword>
<keyword evidence="9 14" id="KW-0472">Membrane</keyword>
<keyword evidence="16" id="KW-1185">Reference proteome</keyword>
<evidence type="ECO:0000259" key="15">
    <source>
        <dbReference type="SMART" id="SM00563"/>
    </source>
</evidence>
<evidence type="ECO:0000256" key="2">
    <source>
        <dbReference type="ARBA" id="ARBA00005189"/>
    </source>
</evidence>
<keyword evidence="6 14" id="KW-0812">Transmembrane</keyword>
<keyword evidence="7 14" id="KW-1133">Transmembrane helix</keyword>
<evidence type="ECO:0000313" key="17">
    <source>
        <dbReference type="WBParaSite" id="SMUV_0000982901-mRNA-1"/>
    </source>
</evidence>
<accession>A0A0N5AXZ4</accession>
<dbReference type="STRING" id="451379.A0A0N5AXZ4"/>
<keyword evidence="8" id="KW-0443">Lipid metabolism</keyword>
<organism evidence="16 17">
    <name type="scientific">Syphacia muris</name>
    <dbReference type="NCBI Taxonomy" id="451379"/>
    <lineage>
        <taxon>Eukaryota</taxon>
        <taxon>Metazoa</taxon>
        <taxon>Ecdysozoa</taxon>
        <taxon>Nematoda</taxon>
        <taxon>Chromadorea</taxon>
        <taxon>Rhabditida</taxon>
        <taxon>Spirurina</taxon>
        <taxon>Oxyuridomorpha</taxon>
        <taxon>Oxyuroidea</taxon>
        <taxon>Oxyuridae</taxon>
        <taxon>Syphacia</taxon>
    </lineage>
</organism>
<evidence type="ECO:0000256" key="3">
    <source>
        <dbReference type="ARBA" id="ARBA00008655"/>
    </source>
</evidence>
<evidence type="ECO:0000256" key="11">
    <source>
        <dbReference type="ARBA" id="ARBA00023264"/>
    </source>
</evidence>
<dbReference type="InterPro" id="IPR045252">
    <property type="entry name" value="LPCAT1-like"/>
</dbReference>
<reference evidence="17" key="1">
    <citation type="submission" date="2017-02" db="UniProtKB">
        <authorList>
            <consortium name="WormBaseParasite"/>
        </authorList>
    </citation>
    <scope>IDENTIFICATION</scope>
</reference>
<evidence type="ECO:0000256" key="4">
    <source>
        <dbReference type="ARBA" id="ARBA00022516"/>
    </source>
</evidence>
<evidence type="ECO:0000256" key="6">
    <source>
        <dbReference type="ARBA" id="ARBA00022692"/>
    </source>
</evidence>
<evidence type="ECO:0000256" key="7">
    <source>
        <dbReference type="ARBA" id="ARBA00022989"/>
    </source>
</evidence>
<dbReference type="GO" id="GO:0019432">
    <property type="term" value="P:triglyceride biosynthetic process"/>
    <property type="evidence" value="ECO:0007669"/>
    <property type="project" value="TreeGrafter"/>
</dbReference>
<name>A0A0N5AXZ4_9BILA</name>
<dbReference type="GO" id="GO:0008654">
    <property type="term" value="P:phospholipid biosynthetic process"/>
    <property type="evidence" value="ECO:0007669"/>
    <property type="project" value="UniProtKB-KW"/>
</dbReference>
<evidence type="ECO:0000256" key="10">
    <source>
        <dbReference type="ARBA" id="ARBA00023209"/>
    </source>
</evidence>
<protein>
    <submittedName>
        <fullName evidence="17">PlsC domain-containing protein</fullName>
    </submittedName>
</protein>
<evidence type="ECO:0000256" key="14">
    <source>
        <dbReference type="SAM" id="Phobius"/>
    </source>
</evidence>
<dbReference type="CDD" id="cd07991">
    <property type="entry name" value="LPLAT_LPCAT1-like"/>
    <property type="match status" value="1"/>
</dbReference>
<dbReference type="SMART" id="SM00563">
    <property type="entry name" value="PlsC"/>
    <property type="match status" value="1"/>
</dbReference>
<dbReference type="GO" id="GO:0004366">
    <property type="term" value="F:glycerol-3-phosphate O-acyltransferase activity"/>
    <property type="evidence" value="ECO:0007669"/>
    <property type="project" value="TreeGrafter"/>
</dbReference>
<comment type="similarity">
    <text evidence="3">Belongs to the 1-acyl-sn-glycerol-3-phosphate acyltransferase family.</text>
</comment>
<feature type="transmembrane region" description="Helical" evidence="14">
    <location>
        <begin position="75"/>
        <end position="92"/>
    </location>
</feature>
<evidence type="ECO:0000256" key="12">
    <source>
        <dbReference type="ARBA" id="ARBA00023315"/>
    </source>
</evidence>
<dbReference type="WBParaSite" id="SMUV_0000982901-mRNA-1">
    <property type="protein sequence ID" value="SMUV_0000982901-mRNA-1"/>
    <property type="gene ID" value="SMUV_0000982901"/>
</dbReference>
<comment type="pathway">
    <text evidence="13">Phospholipid metabolism.</text>
</comment>
<dbReference type="PANTHER" id="PTHR23063">
    <property type="entry name" value="PHOSPHOLIPID ACYLTRANSFERASE"/>
    <property type="match status" value="1"/>
</dbReference>
<dbReference type="PANTHER" id="PTHR23063:SF53">
    <property type="entry name" value="PHOSPHOLIPID_GLYCEROL ACYLTRANSFERASE DOMAIN-CONTAINING PROTEIN"/>
    <property type="match status" value="1"/>
</dbReference>
<comment type="pathway">
    <text evidence="2">Lipid metabolism.</text>
</comment>
<feature type="domain" description="Phospholipid/glycerol acyltransferase" evidence="15">
    <location>
        <begin position="137"/>
        <end position="247"/>
    </location>
</feature>
<dbReference type="InterPro" id="IPR002123">
    <property type="entry name" value="Plipid/glycerol_acylTrfase"/>
</dbReference>
<keyword evidence="11" id="KW-1208">Phospholipid metabolism</keyword>